<proteinExistence type="predicted"/>
<evidence type="ECO:0000313" key="2">
    <source>
        <dbReference type="EMBL" id="KOB75432.1"/>
    </source>
</evidence>
<accession>A0A0L7LJ08</accession>
<name>A0A0L7LJ08_OPEBR</name>
<sequence length="66" mass="7083">MGEAERRGAEIKRAQPPPAVHTQLSIDDGHEVEILPLHNQAWASRSGAALNLSARSCLPRCTPSSP</sequence>
<keyword evidence="2" id="KW-0808">Transferase</keyword>
<feature type="region of interest" description="Disordered" evidence="1">
    <location>
        <begin position="1"/>
        <end position="22"/>
    </location>
</feature>
<dbReference type="AlphaFoldDB" id="A0A0L7LJ08"/>
<organism evidence="2 3">
    <name type="scientific">Operophtera brumata</name>
    <name type="common">Winter moth</name>
    <name type="synonym">Phalaena brumata</name>
    <dbReference type="NCBI Taxonomy" id="104452"/>
    <lineage>
        <taxon>Eukaryota</taxon>
        <taxon>Metazoa</taxon>
        <taxon>Ecdysozoa</taxon>
        <taxon>Arthropoda</taxon>
        <taxon>Hexapoda</taxon>
        <taxon>Insecta</taxon>
        <taxon>Pterygota</taxon>
        <taxon>Neoptera</taxon>
        <taxon>Endopterygota</taxon>
        <taxon>Lepidoptera</taxon>
        <taxon>Glossata</taxon>
        <taxon>Ditrysia</taxon>
        <taxon>Geometroidea</taxon>
        <taxon>Geometridae</taxon>
        <taxon>Larentiinae</taxon>
        <taxon>Operophtera</taxon>
    </lineage>
</organism>
<reference evidence="2 3" key="1">
    <citation type="journal article" date="2015" name="Genome Biol. Evol.">
        <title>The genome of winter moth (Operophtera brumata) provides a genomic perspective on sexual dimorphism and phenology.</title>
        <authorList>
            <person name="Derks M.F."/>
            <person name="Smit S."/>
            <person name="Salis L."/>
            <person name="Schijlen E."/>
            <person name="Bossers A."/>
            <person name="Mateman C."/>
            <person name="Pijl A.S."/>
            <person name="de Ridder D."/>
            <person name="Groenen M.A."/>
            <person name="Visser M.E."/>
            <person name="Megens H.J."/>
        </authorList>
    </citation>
    <scope>NUCLEOTIDE SEQUENCE [LARGE SCALE GENOMIC DNA]</scope>
    <source>
        <strain evidence="2">WM2013NL</strain>
        <tissue evidence="2">Head and thorax</tissue>
    </source>
</reference>
<keyword evidence="2" id="KW-0418">Kinase</keyword>
<dbReference type="GO" id="GO:0016301">
    <property type="term" value="F:kinase activity"/>
    <property type="evidence" value="ECO:0007669"/>
    <property type="project" value="UniProtKB-KW"/>
</dbReference>
<feature type="compositionally biased region" description="Basic and acidic residues" evidence="1">
    <location>
        <begin position="1"/>
        <end position="13"/>
    </location>
</feature>
<protein>
    <submittedName>
        <fullName evidence="2">Inositol triphosphate 3-kinase c</fullName>
    </submittedName>
</protein>
<evidence type="ECO:0000313" key="3">
    <source>
        <dbReference type="Proteomes" id="UP000037510"/>
    </source>
</evidence>
<evidence type="ECO:0000256" key="1">
    <source>
        <dbReference type="SAM" id="MobiDB-lite"/>
    </source>
</evidence>
<dbReference type="Proteomes" id="UP000037510">
    <property type="component" value="Unassembled WGS sequence"/>
</dbReference>
<gene>
    <name evidence="2" type="ORF">OBRU01_03980</name>
</gene>
<dbReference type="EMBL" id="JTDY01000921">
    <property type="protein sequence ID" value="KOB75432.1"/>
    <property type="molecule type" value="Genomic_DNA"/>
</dbReference>
<comment type="caution">
    <text evidence="2">The sequence shown here is derived from an EMBL/GenBank/DDBJ whole genome shotgun (WGS) entry which is preliminary data.</text>
</comment>
<keyword evidence="3" id="KW-1185">Reference proteome</keyword>